<accession>A0A7X4LP48</accession>
<comment type="caution">
    <text evidence="3">The sequence shown here is derived from an EMBL/GenBank/DDBJ whole genome shotgun (WGS) entry which is preliminary data.</text>
</comment>
<evidence type="ECO:0000313" key="3">
    <source>
        <dbReference type="EMBL" id="MZI95534.1"/>
    </source>
</evidence>
<proteinExistence type="predicted"/>
<name>A0A7X4LP48_9VIBR</name>
<dbReference type="InterPro" id="IPR013424">
    <property type="entry name" value="Ice-binding_C"/>
</dbReference>
<evidence type="ECO:0000256" key="1">
    <source>
        <dbReference type="SAM" id="SignalP"/>
    </source>
</evidence>
<keyword evidence="4" id="KW-1185">Reference proteome</keyword>
<dbReference type="Proteomes" id="UP000462621">
    <property type="component" value="Unassembled WGS sequence"/>
</dbReference>
<gene>
    <name evidence="3" type="ORF">F9817_20350</name>
</gene>
<feature type="domain" description="Ice-binding protein C-terminal" evidence="2">
    <location>
        <begin position="266"/>
        <end position="288"/>
    </location>
</feature>
<keyword evidence="1" id="KW-0732">Signal</keyword>
<dbReference type="AlphaFoldDB" id="A0A7X4LP48"/>
<feature type="signal peptide" evidence="1">
    <location>
        <begin position="1"/>
        <end position="25"/>
    </location>
</feature>
<sequence>MAILSKMIKGFLLCFALASASQAYAGSFSLAGLDWAVDIDGNGDTSDGLVDIDTLDFAGYTLVSVSDTDFSGTLTDNDTFTDYNYLTADDLAGIYTLNTMTGTLDNTVTFGSLTYSTAYFDGSTMSWYDASDTSILTISVTSGSSLLLLDGTDLTIGQISLTLSIDSVVADYFYVDVNGTWVDLADLVASKPYDAYYFSVLTYAGVPDAILAAYEAELNAYTTVDTSTYLTDYAGIATVDLTDAFTGSGYTFVVVNDGTVDLTRRVPEPGMLTLMGLAFIGLAGLQRRRKFQLKLTHC</sequence>
<evidence type="ECO:0000313" key="4">
    <source>
        <dbReference type="Proteomes" id="UP000462621"/>
    </source>
</evidence>
<reference evidence="3 4" key="1">
    <citation type="submission" date="2019-10" db="EMBL/GenBank/DDBJ databases">
        <title>Vibrio sp. nov. isolated from a shrimp pond.</title>
        <authorList>
            <person name="Gomez-Gil B."/>
            <person name="Enciso-Ibarra J."/>
            <person name="Enciso-Ibarra K."/>
            <person name="Bolan-Mejia C."/>
        </authorList>
    </citation>
    <scope>NUCLEOTIDE SEQUENCE [LARGE SCALE GENOMIC DNA]</scope>
    <source>
        <strain evidence="3 4">CAIM 722</strain>
    </source>
</reference>
<feature type="chain" id="PRO_5031564849" evidence="1">
    <location>
        <begin position="26"/>
        <end position="298"/>
    </location>
</feature>
<evidence type="ECO:0000259" key="2">
    <source>
        <dbReference type="Pfam" id="PF07589"/>
    </source>
</evidence>
<dbReference type="RefSeq" id="WP_161158025.1">
    <property type="nucleotide sequence ID" value="NZ_WEKT01000059.1"/>
</dbReference>
<dbReference type="Pfam" id="PF07589">
    <property type="entry name" value="PEP-CTERM"/>
    <property type="match status" value="1"/>
</dbReference>
<protein>
    <submittedName>
        <fullName evidence="3">PEP-CTERM sorting domain-containing protein</fullName>
    </submittedName>
</protein>
<organism evidence="3 4">
    <name type="scientific">Vibrio eleionomae</name>
    <dbReference type="NCBI Taxonomy" id="2653505"/>
    <lineage>
        <taxon>Bacteria</taxon>
        <taxon>Pseudomonadati</taxon>
        <taxon>Pseudomonadota</taxon>
        <taxon>Gammaproteobacteria</taxon>
        <taxon>Vibrionales</taxon>
        <taxon>Vibrionaceae</taxon>
        <taxon>Vibrio</taxon>
    </lineage>
</organism>
<dbReference type="EMBL" id="WEKT01000059">
    <property type="protein sequence ID" value="MZI95534.1"/>
    <property type="molecule type" value="Genomic_DNA"/>
</dbReference>